<evidence type="ECO:0000259" key="2">
    <source>
        <dbReference type="PROSITE" id="PS50280"/>
    </source>
</evidence>
<sequence length="258" mass="29240">MNGDSVRYFYPDGSGLVGIWKEGRMDKSWYFKDEDDATCVEAMTDEERVSQGVSGPYRYDPPTHDCISSDPLLPDPYESRAVAVRPSHIVDAGEGLFAKRDLMYGEVAAFYSGLRLTLAEVEARGWDHNANAISMGPDNESDNEQDEMGFEPGEDLEPDQSWGGVIDVPYRYSQTSQYAATLGHKANHSFTQPNCKYEWYIHPRFGNIRCIQTITYVRAGEEILVNYDYNEILENGELQAPEWYKDGLKALKKEETSI</sequence>
<dbReference type="STRING" id="645134.A0A0L0HU66"/>
<dbReference type="InterPro" id="IPR001214">
    <property type="entry name" value="SET_dom"/>
</dbReference>
<dbReference type="PANTHER" id="PTHR46820">
    <property type="entry name" value="HISTONE-LYSINE N-METHYLTRANSFERASE SETD7"/>
    <property type="match status" value="1"/>
</dbReference>
<feature type="domain" description="SET" evidence="2">
    <location>
        <begin position="80"/>
        <end position="228"/>
    </location>
</feature>
<dbReference type="eggNOG" id="KOG1079">
    <property type="taxonomic scope" value="Eukaryota"/>
</dbReference>
<dbReference type="GeneID" id="27683894"/>
<evidence type="ECO:0000313" key="3">
    <source>
        <dbReference type="EMBL" id="KND04419.1"/>
    </source>
</evidence>
<dbReference type="GO" id="GO:0005634">
    <property type="term" value="C:nucleus"/>
    <property type="evidence" value="ECO:0007669"/>
    <property type="project" value="TreeGrafter"/>
</dbReference>
<dbReference type="PANTHER" id="PTHR46820:SF1">
    <property type="entry name" value="HISTONE-LYSINE N-METHYLTRANSFERASE SETD7"/>
    <property type="match status" value="1"/>
</dbReference>
<gene>
    <name evidence="3" type="ORF">SPPG_00148</name>
</gene>
<evidence type="ECO:0000256" key="1">
    <source>
        <dbReference type="SAM" id="MobiDB-lite"/>
    </source>
</evidence>
<dbReference type="Proteomes" id="UP000053201">
    <property type="component" value="Unassembled WGS sequence"/>
</dbReference>
<dbReference type="OMA" id="WILDIPE"/>
<proteinExistence type="predicted"/>
<dbReference type="PROSITE" id="PS50280">
    <property type="entry name" value="SET"/>
    <property type="match status" value="1"/>
</dbReference>
<feature type="region of interest" description="Disordered" evidence="1">
    <location>
        <begin position="131"/>
        <end position="159"/>
    </location>
</feature>
<dbReference type="GO" id="GO:0005694">
    <property type="term" value="C:chromosome"/>
    <property type="evidence" value="ECO:0007669"/>
    <property type="project" value="TreeGrafter"/>
</dbReference>
<feature type="compositionally biased region" description="Acidic residues" evidence="1">
    <location>
        <begin position="139"/>
        <end position="158"/>
    </location>
</feature>
<accession>A0A0L0HU66</accession>
<dbReference type="VEuPathDB" id="FungiDB:SPPG_00148"/>
<name>A0A0L0HU66_SPIPD</name>
<protein>
    <recommendedName>
        <fullName evidence="2">SET domain-containing protein</fullName>
    </recommendedName>
</protein>
<keyword evidence="4" id="KW-1185">Reference proteome</keyword>
<reference evidence="3 4" key="1">
    <citation type="submission" date="2009-08" db="EMBL/GenBank/DDBJ databases">
        <title>The Genome Sequence of Spizellomyces punctatus strain DAOM BR117.</title>
        <authorList>
            <consortium name="The Broad Institute Genome Sequencing Platform"/>
            <person name="Russ C."/>
            <person name="Cuomo C."/>
            <person name="Shea T."/>
            <person name="Young S.K."/>
            <person name="Zeng Q."/>
            <person name="Koehrsen M."/>
            <person name="Haas B."/>
            <person name="Borodovsky M."/>
            <person name="Guigo R."/>
            <person name="Alvarado L."/>
            <person name="Berlin A."/>
            <person name="Bochicchio J."/>
            <person name="Borenstein D."/>
            <person name="Chapman S."/>
            <person name="Chen Z."/>
            <person name="Engels R."/>
            <person name="Freedman E."/>
            <person name="Gellesch M."/>
            <person name="Goldberg J."/>
            <person name="Griggs A."/>
            <person name="Gujja S."/>
            <person name="Heiman D."/>
            <person name="Hepburn T."/>
            <person name="Howarth C."/>
            <person name="Jen D."/>
            <person name="Larson L."/>
            <person name="Lewis B."/>
            <person name="Mehta T."/>
            <person name="Park D."/>
            <person name="Pearson M."/>
            <person name="Roberts A."/>
            <person name="Saif S."/>
            <person name="Shenoy N."/>
            <person name="Sisk P."/>
            <person name="Stolte C."/>
            <person name="Sykes S."/>
            <person name="Thomson T."/>
            <person name="Walk T."/>
            <person name="White J."/>
            <person name="Yandava C."/>
            <person name="Burger G."/>
            <person name="Gray M.W."/>
            <person name="Holland P.W.H."/>
            <person name="King N."/>
            <person name="Lang F.B.F."/>
            <person name="Roger A.J."/>
            <person name="Ruiz-Trillo I."/>
            <person name="Lander E."/>
            <person name="Nusbaum C."/>
        </authorList>
    </citation>
    <scope>NUCLEOTIDE SEQUENCE [LARGE SCALE GENOMIC DNA]</scope>
    <source>
        <strain evidence="3 4">DAOM BR117</strain>
    </source>
</reference>
<dbReference type="RefSeq" id="XP_016612458.1">
    <property type="nucleotide sequence ID" value="XM_016748481.1"/>
</dbReference>
<dbReference type="InParanoid" id="A0A0L0HU66"/>
<dbReference type="AlphaFoldDB" id="A0A0L0HU66"/>
<dbReference type="GO" id="GO:0070828">
    <property type="term" value="P:heterochromatin organization"/>
    <property type="evidence" value="ECO:0007669"/>
    <property type="project" value="TreeGrafter"/>
</dbReference>
<dbReference type="OrthoDB" id="294378at2759"/>
<dbReference type="Pfam" id="PF00856">
    <property type="entry name" value="SET"/>
    <property type="match status" value="1"/>
</dbReference>
<dbReference type="EMBL" id="KQ257450">
    <property type="protein sequence ID" value="KND04419.1"/>
    <property type="molecule type" value="Genomic_DNA"/>
</dbReference>
<dbReference type="Gene3D" id="2.170.270.10">
    <property type="entry name" value="SET domain"/>
    <property type="match status" value="1"/>
</dbReference>
<dbReference type="GO" id="GO:0003682">
    <property type="term" value="F:chromatin binding"/>
    <property type="evidence" value="ECO:0007669"/>
    <property type="project" value="TreeGrafter"/>
</dbReference>
<dbReference type="InterPro" id="IPR046341">
    <property type="entry name" value="SET_dom_sf"/>
</dbReference>
<organism evidence="3 4">
    <name type="scientific">Spizellomyces punctatus (strain DAOM BR117)</name>
    <dbReference type="NCBI Taxonomy" id="645134"/>
    <lineage>
        <taxon>Eukaryota</taxon>
        <taxon>Fungi</taxon>
        <taxon>Fungi incertae sedis</taxon>
        <taxon>Chytridiomycota</taxon>
        <taxon>Chytridiomycota incertae sedis</taxon>
        <taxon>Chytridiomycetes</taxon>
        <taxon>Spizellomycetales</taxon>
        <taxon>Spizellomycetaceae</taxon>
        <taxon>Spizellomyces</taxon>
    </lineage>
</organism>
<evidence type="ECO:0000313" key="4">
    <source>
        <dbReference type="Proteomes" id="UP000053201"/>
    </source>
</evidence>
<dbReference type="SUPFAM" id="SSF82199">
    <property type="entry name" value="SET domain"/>
    <property type="match status" value="1"/>
</dbReference>